<reference evidence="3" key="1">
    <citation type="submission" date="2023-07" db="EMBL/GenBank/DDBJ databases">
        <authorList>
            <consortium name="AG Swart"/>
            <person name="Singh M."/>
            <person name="Singh A."/>
            <person name="Seah K."/>
            <person name="Emmerich C."/>
        </authorList>
    </citation>
    <scope>NUCLEOTIDE SEQUENCE</scope>
    <source>
        <strain evidence="3">DP1</strain>
    </source>
</reference>
<dbReference type="PANTHER" id="PTHR21549:SF0">
    <property type="entry name" value="COILED-COIL DOMAIN-CONTAINING PROTEIN 112"/>
    <property type="match status" value="1"/>
</dbReference>
<keyword evidence="1" id="KW-0175">Coiled coil</keyword>
<proteinExistence type="predicted"/>
<feature type="region of interest" description="Disordered" evidence="2">
    <location>
        <begin position="288"/>
        <end position="331"/>
    </location>
</feature>
<evidence type="ECO:0000313" key="4">
    <source>
        <dbReference type="Proteomes" id="UP001295684"/>
    </source>
</evidence>
<feature type="compositionally biased region" description="Polar residues" evidence="2">
    <location>
        <begin position="123"/>
        <end position="138"/>
    </location>
</feature>
<dbReference type="EMBL" id="CAMPGE010006188">
    <property type="protein sequence ID" value="CAI2365034.1"/>
    <property type="molecule type" value="Genomic_DNA"/>
</dbReference>
<comment type="caution">
    <text evidence="3">The sequence shown here is derived from an EMBL/GenBank/DDBJ whole genome shotgun (WGS) entry which is preliminary data.</text>
</comment>
<dbReference type="Proteomes" id="UP001295684">
    <property type="component" value="Unassembled WGS sequence"/>
</dbReference>
<evidence type="ECO:0000256" key="2">
    <source>
        <dbReference type="SAM" id="MobiDB-lite"/>
    </source>
</evidence>
<evidence type="ECO:0000313" key="3">
    <source>
        <dbReference type="EMBL" id="CAI2365034.1"/>
    </source>
</evidence>
<sequence length="331" mass="39782">MSQKMIEIRLQIDQIDDRIETLGGFHCGWKPSDHEDFLRIKTKHKHKTDKLSFLNEILGLIPDSDIGKIKEHIKTHKEYLELTKEKKELLQKYKKEKIVNRNTKLHGIESSAPKFQENDRSLLNRSQSSGRSVNQFSQEYRDKQKQKILEWKQKKAEEEKSKKTQSDLKKKETLEKKKEREREELEWKQHKVKQYQLQKELKEQQKKEISKLERIKKRHKYEQDYETRQRIYRREEEHFRKRAELVISKKGIPNSYTEEEQALRMKRAKLLQKDDKYANVESRLNKVTKAAQGKNREKFKEGVDDRKDAMTFGGQLRGPTVRAQPAWRKGL</sequence>
<feature type="compositionally biased region" description="Basic and acidic residues" evidence="2">
    <location>
        <begin position="294"/>
        <end position="309"/>
    </location>
</feature>
<accession>A0AAD1UDX9</accession>
<gene>
    <name evidence="3" type="ORF">ECRASSUSDP1_LOCUS6384</name>
</gene>
<dbReference type="InterPro" id="IPR039902">
    <property type="entry name" value="CCDC148/CCDC112"/>
</dbReference>
<keyword evidence="4" id="KW-1185">Reference proteome</keyword>
<feature type="region of interest" description="Disordered" evidence="2">
    <location>
        <begin position="109"/>
        <end position="185"/>
    </location>
</feature>
<dbReference type="PANTHER" id="PTHR21549">
    <property type="entry name" value="MUTATED IN BLADDER CANCER 1"/>
    <property type="match status" value="1"/>
</dbReference>
<dbReference type="AlphaFoldDB" id="A0AAD1UDX9"/>
<name>A0AAD1UDX9_EUPCR</name>
<feature type="compositionally biased region" description="Basic and acidic residues" evidence="2">
    <location>
        <begin position="139"/>
        <end position="185"/>
    </location>
</feature>
<protein>
    <submittedName>
        <fullName evidence="3">Uncharacterized protein</fullName>
    </submittedName>
</protein>
<organism evidence="3 4">
    <name type="scientific">Euplotes crassus</name>
    <dbReference type="NCBI Taxonomy" id="5936"/>
    <lineage>
        <taxon>Eukaryota</taxon>
        <taxon>Sar</taxon>
        <taxon>Alveolata</taxon>
        <taxon>Ciliophora</taxon>
        <taxon>Intramacronucleata</taxon>
        <taxon>Spirotrichea</taxon>
        <taxon>Hypotrichia</taxon>
        <taxon>Euplotida</taxon>
        <taxon>Euplotidae</taxon>
        <taxon>Moneuplotes</taxon>
    </lineage>
</organism>
<evidence type="ECO:0000256" key="1">
    <source>
        <dbReference type="ARBA" id="ARBA00023054"/>
    </source>
</evidence>